<protein>
    <submittedName>
        <fullName evidence="1">Uncharacterized protein</fullName>
    </submittedName>
</protein>
<organism evidence="1">
    <name type="scientific">viral metagenome</name>
    <dbReference type="NCBI Taxonomy" id="1070528"/>
    <lineage>
        <taxon>unclassified sequences</taxon>
        <taxon>metagenomes</taxon>
        <taxon>organismal metagenomes</taxon>
    </lineage>
</organism>
<dbReference type="AlphaFoldDB" id="A0A6M3JGW3"/>
<reference evidence="1" key="1">
    <citation type="submission" date="2020-03" db="EMBL/GenBank/DDBJ databases">
        <title>The deep terrestrial virosphere.</title>
        <authorList>
            <person name="Holmfeldt K."/>
            <person name="Nilsson E."/>
            <person name="Simone D."/>
            <person name="Lopez-Fernandez M."/>
            <person name="Wu X."/>
            <person name="de Brujin I."/>
            <person name="Lundin D."/>
            <person name="Andersson A."/>
            <person name="Bertilsson S."/>
            <person name="Dopson M."/>
        </authorList>
    </citation>
    <scope>NUCLEOTIDE SEQUENCE</scope>
    <source>
        <strain evidence="1">MM415A04617</strain>
    </source>
</reference>
<sequence length="69" mass="8046">MMTNKIENALGVAISEDVLDKLLLTVHTSQRKYGEGHLGEIRRLTGLLATAMRVRWPKRTWWSLWLVKR</sequence>
<gene>
    <name evidence="1" type="ORF">MM415A04617_0007</name>
</gene>
<accession>A0A6M3JGW3</accession>
<name>A0A6M3JGW3_9ZZZZ</name>
<evidence type="ECO:0000313" key="1">
    <source>
        <dbReference type="EMBL" id="QJA69419.1"/>
    </source>
</evidence>
<dbReference type="EMBL" id="MT141704">
    <property type="protein sequence ID" value="QJA69419.1"/>
    <property type="molecule type" value="Genomic_DNA"/>
</dbReference>
<proteinExistence type="predicted"/>